<dbReference type="InterPro" id="IPR029752">
    <property type="entry name" value="D-isomer_DH_CS1"/>
</dbReference>
<dbReference type="Proteomes" id="UP000004633">
    <property type="component" value="Unassembled WGS sequence"/>
</dbReference>
<dbReference type="InterPro" id="IPR006139">
    <property type="entry name" value="D-isomer_2_OHA_DH_cat_dom"/>
</dbReference>
<name>E7N5B2_9FIRM</name>
<dbReference type="InterPro" id="IPR036291">
    <property type="entry name" value="NAD(P)-bd_dom_sf"/>
</dbReference>
<dbReference type="Pfam" id="PF02826">
    <property type="entry name" value="2-Hacid_dh_C"/>
    <property type="match status" value="1"/>
</dbReference>
<comment type="caution">
    <text evidence="8">The sequence shown here is derived from an EMBL/GenBank/DDBJ whole genome shotgun (WGS) entry which is preliminary data.</text>
</comment>
<sequence>MKLIGIGDLLIPSSYIEEGFASYRERGVTVETVDWPLRDYEELQNINLRIETEGSEAYDVPDTLVEQLRDAEILITQFCPITKKVLDACTKLKLVGVLRAGYENINVPYASAKGVAVFHTPGRNATAVADFTVGMLLAECRNIAKAHANLKEGRWVRDYANAGAVPDLEGKTVGIIGMGQVGVKVAHRLHGFGVHLLGYDPYATVFPNFVTQVSLDDLLTQADFVTLHSRLSDETKHMMNARAFSLMKPTAYFINTARAGLVDEAALAAALRDKQLQGAALDVFEHEPPAADDPLVRLPNVTITPHLAGGTTDAFLRSPVLLAEAMASALSGDRSSHWIVR</sequence>
<evidence type="ECO:0000256" key="4">
    <source>
        <dbReference type="ARBA" id="ARBA00023027"/>
    </source>
</evidence>
<protein>
    <submittedName>
        <fullName evidence="8">4-phosphoerythronate dehydrogenase</fullName>
        <ecNumber evidence="8">1.1.1.290</ecNumber>
    </submittedName>
</protein>
<dbReference type="PANTHER" id="PTHR42789">
    <property type="entry name" value="D-ISOMER SPECIFIC 2-HYDROXYACID DEHYDROGENASE FAMILY PROTEIN (AFU_ORTHOLOGUE AFUA_6G10090)"/>
    <property type="match status" value="1"/>
</dbReference>
<dbReference type="SUPFAM" id="SSF52283">
    <property type="entry name" value="Formate/glycerate dehydrogenase catalytic domain-like"/>
    <property type="match status" value="1"/>
</dbReference>
<evidence type="ECO:0000256" key="5">
    <source>
        <dbReference type="RuleBase" id="RU003719"/>
    </source>
</evidence>
<comment type="similarity">
    <text evidence="1 5">Belongs to the D-isomer specific 2-hydroxyacid dehydrogenase family.</text>
</comment>
<feature type="domain" description="D-isomer specific 2-hydroxyacid dehydrogenase catalytic" evidence="6">
    <location>
        <begin position="61"/>
        <end position="334"/>
    </location>
</feature>
<dbReference type="InterPro" id="IPR050857">
    <property type="entry name" value="D-2-hydroxyacid_DH"/>
</dbReference>
<accession>E7N5B2</accession>
<organism evidence="8 9">
    <name type="scientific">Selenomonas artemidis F0399</name>
    <dbReference type="NCBI Taxonomy" id="749551"/>
    <lineage>
        <taxon>Bacteria</taxon>
        <taxon>Bacillati</taxon>
        <taxon>Bacillota</taxon>
        <taxon>Negativicutes</taxon>
        <taxon>Selenomonadales</taxon>
        <taxon>Selenomonadaceae</taxon>
        <taxon>Selenomonas</taxon>
    </lineage>
</organism>
<dbReference type="Pfam" id="PF00389">
    <property type="entry name" value="2-Hacid_dh"/>
    <property type="match status" value="1"/>
</dbReference>
<dbReference type="PROSITE" id="PS00065">
    <property type="entry name" value="D_2_HYDROXYACID_DH_1"/>
    <property type="match status" value="1"/>
</dbReference>
<keyword evidence="9" id="KW-1185">Reference proteome</keyword>
<proteinExistence type="inferred from homology"/>
<dbReference type="HOGENOM" id="CLU_019796_1_3_9"/>
<evidence type="ECO:0000259" key="6">
    <source>
        <dbReference type="Pfam" id="PF00389"/>
    </source>
</evidence>
<feature type="domain" description="D-isomer specific 2-hydroxyacid dehydrogenase NAD-binding" evidence="7">
    <location>
        <begin position="133"/>
        <end position="308"/>
    </location>
</feature>
<dbReference type="EC" id="1.1.1.290" evidence="8"/>
<dbReference type="FunFam" id="3.40.50.720:FF:000203">
    <property type="entry name" value="D-3-phosphoglycerate dehydrogenase (SerA)"/>
    <property type="match status" value="1"/>
</dbReference>
<dbReference type="EMBL" id="AECV01000064">
    <property type="protein sequence ID" value="EFW28604.1"/>
    <property type="molecule type" value="Genomic_DNA"/>
</dbReference>
<dbReference type="GO" id="GO:0033711">
    <property type="term" value="F:4-phosphoerythronate dehydrogenase activity"/>
    <property type="evidence" value="ECO:0007669"/>
    <property type="project" value="UniProtKB-EC"/>
</dbReference>
<dbReference type="STRING" id="749551.HMPREF9555_02207"/>
<evidence type="ECO:0000256" key="1">
    <source>
        <dbReference type="ARBA" id="ARBA00005854"/>
    </source>
</evidence>
<evidence type="ECO:0000256" key="3">
    <source>
        <dbReference type="ARBA" id="ARBA00023002"/>
    </source>
</evidence>
<reference evidence="8 9" key="1">
    <citation type="submission" date="2010-08" db="EMBL/GenBank/DDBJ databases">
        <authorList>
            <person name="Weinstock G."/>
            <person name="Sodergren E."/>
            <person name="Clifton S."/>
            <person name="Fulton L."/>
            <person name="Fulton B."/>
            <person name="Courtney L."/>
            <person name="Fronick C."/>
            <person name="Harrison M."/>
            <person name="Strong C."/>
            <person name="Farmer C."/>
            <person name="Delahaunty K."/>
            <person name="Markovic C."/>
            <person name="Hall O."/>
            <person name="Minx P."/>
            <person name="Tomlinson C."/>
            <person name="Mitreva M."/>
            <person name="Hou S."/>
            <person name="Chen J."/>
            <person name="Wollam A."/>
            <person name="Pepin K.H."/>
            <person name="Johnson M."/>
            <person name="Bhonagiri V."/>
            <person name="Zhang X."/>
            <person name="Suruliraj S."/>
            <person name="Warren W."/>
            <person name="Chinwalla A."/>
            <person name="Mardis E.R."/>
            <person name="Wilson R.K."/>
        </authorList>
    </citation>
    <scope>NUCLEOTIDE SEQUENCE [LARGE SCALE GENOMIC DNA]</scope>
    <source>
        <strain evidence="8 9">F0399</strain>
    </source>
</reference>
<dbReference type="AlphaFoldDB" id="E7N5B2"/>
<dbReference type="InterPro" id="IPR006140">
    <property type="entry name" value="D-isomer_DH_NAD-bd"/>
</dbReference>
<evidence type="ECO:0000313" key="8">
    <source>
        <dbReference type="EMBL" id="EFW28604.1"/>
    </source>
</evidence>
<keyword evidence="3 5" id="KW-0560">Oxidoreductase</keyword>
<dbReference type="RefSeq" id="WP_009350854.1">
    <property type="nucleotide sequence ID" value="NZ_GL638158.1"/>
</dbReference>
<dbReference type="Gene3D" id="3.40.50.720">
    <property type="entry name" value="NAD(P)-binding Rossmann-like Domain"/>
    <property type="match status" value="2"/>
</dbReference>
<dbReference type="SUPFAM" id="SSF51735">
    <property type="entry name" value="NAD(P)-binding Rossmann-fold domains"/>
    <property type="match status" value="1"/>
</dbReference>
<evidence type="ECO:0000313" key="9">
    <source>
        <dbReference type="Proteomes" id="UP000004633"/>
    </source>
</evidence>
<dbReference type="PANTHER" id="PTHR42789:SF1">
    <property type="entry name" value="D-ISOMER SPECIFIC 2-HYDROXYACID DEHYDROGENASE FAMILY PROTEIN (AFU_ORTHOLOGUE AFUA_6G10090)"/>
    <property type="match status" value="1"/>
</dbReference>
<dbReference type="GO" id="GO:0051287">
    <property type="term" value="F:NAD binding"/>
    <property type="evidence" value="ECO:0007669"/>
    <property type="project" value="InterPro"/>
</dbReference>
<evidence type="ECO:0000259" key="7">
    <source>
        <dbReference type="Pfam" id="PF02826"/>
    </source>
</evidence>
<dbReference type="GO" id="GO:0008652">
    <property type="term" value="P:amino acid biosynthetic process"/>
    <property type="evidence" value="ECO:0007669"/>
    <property type="project" value="UniProtKB-KW"/>
</dbReference>
<keyword evidence="4" id="KW-0520">NAD</keyword>
<dbReference type="CDD" id="cd12171">
    <property type="entry name" value="2-Hacid_dh_10"/>
    <property type="match status" value="1"/>
</dbReference>
<gene>
    <name evidence="8" type="primary">pdxB</name>
    <name evidence="8" type="ORF">HMPREF9555_02207</name>
</gene>
<evidence type="ECO:0000256" key="2">
    <source>
        <dbReference type="ARBA" id="ARBA00022605"/>
    </source>
</evidence>
<keyword evidence="2" id="KW-0028">Amino-acid biosynthesis</keyword>